<keyword evidence="1" id="KW-0812">Transmembrane</keyword>
<sequence>MIQLIKAEQLKIYNRPMVLIMGICLTIVIALVAVFNVDKSHKSETNDWKTELAEENHSLREDMQKAPEEMKPFFETQIKRNDYILEKGLSPNQMTAWKFVSLMSNFLPLITLFSLIVASDIVAGEFQWGTMKLLLIRPVSRWNLLLAKYCSVLLFAALLLALMLLLSWLIGAILFGVKGATDPFIFSRDKQTFQDIPMVMNISINYGLKMLTLFVIVTLSFVISILFRSSSWAVGISVFILFSGNLLTPILQHINAGWTKFFLFTNLNLEEYFFGSRSIEGMTLPFSIGVLLVHTFLLCLAGWIVFAKREVN</sequence>
<organism evidence="2 3">
    <name type="scientific">Paenibacillus elgii</name>
    <dbReference type="NCBI Taxonomy" id="189691"/>
    <lineage>
        <taxon>Bacteria</taxon>
        <taxon>Bacillati</taxon>
        <taxon>Bacillota</taxon>
        <taxon>Bacilli</taxon>
        <taxon>Bacillales</taxon>
        <taxon>Paenibacillaceae</taxon>
        <taxon>Paenibacillus</taxon>
    </lineage>
</organism>
<dbReference type="PANTHER" id="PTHR37305:SF1">
    <property type="entry name" value="MEMBRANE PROTEIN"/>
    <property type="match status" value="1"/>
</dbReference>
<feature type="transmembrane region" description="Helical" evidence="1">
    <location>
        <begin position="234"/>
        <end position="254"/>
    </location>
</feature>
<comment type="caution">
    <text evidence="2">The sequence shown here is derived from an EMBL/GenBank/DDBJ whole genome shotgun (WGS) entry which is preliminary data.</text>
</comment>
<gene>
    <name evidence="2" type="ORF">C8Z91_02240</name>
</gene>
<dbReference type="Proteomes" id="UP000244184">
    <property type="component" value="Unassembled WGS sequence"/>
</dbReference>
<dbReference type="PANTHER" id="PTHR37305">
    <property type="entry name" value="INTEGRAL MEMBRANE PROTEIN-RELATED"/>
    <property type="match status" value="1"/>
</dbReference>
<dbReference type="AlphaFoldDB" id="A0A2T6G939"/>
<proteinExistence type="predicted"/>
<dbReference type="RefSeq" id="WP_108530067.1">
    <property type="nucleotide sequence ID" value="NZ_PYHP01000007.1"/>
</dbReference>
<feature type="transmembrane region" description="Helical" evidence="1">
    <location>
        <begin position="106"/>
        <end position="128"/>
    </location>
</feature>
<dbReference type="GO" id="GO:0005886">
    <property type="term" value="C:plasma membrane"/>
    <property type="evidence" value="ECO:0007669"/>
    <property type="project" value="UniProtKB-SubCell"/>
</dbReference>
<dbReference type="Pfam" id="PF12679">
    <property type="entry name" value="ABC2_membrane_2"/>
    <property type="match status" value="1"/>
</dbReference>
<feature type="transmembrane region" description="Helical" evidence="1">
    <location>
        <begin position="284"/>
        <end position="306"/>
    </location>
</feature>
<name>A0A2T6G939_9BACL</name>
<accession>A0A2T6G939</accession>
<feature type="transmembrane region" description="Helical" evidence="1">
    <location>
        <begin position="206"/>
        <end position="227"/>
    </location>
</feature>
<dbReference type="EMBL" id="PYHP01000007">
    <property type="protein sequence ID" value="PUA40669.1"/>
    <property type="molecule type" value="Genomic_DNA"/>
</dbReference>
<keyword evidence="1" id="KW-0472">Membrane</keyword>
<evidence type="ECO:0000313" key="3">
    <source>
        <dbReference type="Proteomes" id="UP000244184"/>
    </source>
</evidence>
<evidence type="ECO:0000313" key="2">
    <source>
        <dbReference type="EMBL" id="PUA40669.1"/>
    </source>
</evidence>
<reference evidence="2 3" key="1">
    <citation type="submission" date="2018-03" db="EMBL/GenBank/DDBJ databases">
        <title>Genome sequence of Paenibacillus elgii strain AC13 an antimicrobial compound producing bacteria.</title>
        <authorList>
            <person name="Kurokawa A.S."/>
            <person name="Araujo J.F."/>
            <person name="Costa R.A."/>
            <person name="Ortega D.B."/>
            <person name="Pires A.S."/>
            <person name="Pappas G.J.Jr."/>
            <person name="Franco O.L."/>
            <person name="Barreto C."/>
            <person name="Magalhaes B.S."/>
            <person name="Kruger R.H."/>
        </authorList>
    </citation>
    <scope>NUCLEOTIDE SEQUENCE [LARGE SCALE GENOMIC DNA]</scope>
    <source>
        <strain evidence="2 3">AC13</strain>
    </source>
</reference>
<keyword evidence="1" id="KW-1133">Transmembrane helix</keyword>
<evidence type="ECO:0000256" key="1">
    <source>
        <dbReference type="SAM" id="Phobius"/>
    </source>
</evidence>
<dbReference type="GO" id="GO:0140359">
    <property type="term" value="F:ABC-type transporter activity"/>
    <property type="evidence" value="ECO:0007669"/>
    <property type="project" value="InterPro"/>
</dbReference>
<protein>
    <submittedName>
        <fullName evidence="2">ABC transporter permease</fullName>
    </submittedName>
</protein>
<feature type="transmembrane region" description="Helical" evidence="1">
    <location>
        <begin position="149"/>
        <end position="177"/>
    </location>
</feature>
<feature type="transmembrane region" description="Helical" evidence="1">
    <location>
        <begin position="12"/>
        <end position="35"/>
    </location>
</feature>